<reference evidence="7" key="1">
    <citation type="submission" date="2021-03" db="EMBL/GenBank/DDBJ databases">
        <authorList>
            <person name="Kanchanasin P."/>
            <person name="Saeng-In P."/>
            <person name="Phongsopitanun W."/>
            <person name="Yuki M."/>
            <person name="Kudo T."/>
            <person name="Ohkuma M."/>
            <person name="Tanasupawat S."/>
        </authorList>
    </citation>
    <scope>NUCLEOTIDE SEQUENCE</scope>
    <source>
        <strain evidence="7">GKU 128</strain>
    </source>
</reference>
<dbReference type="SUPFAM" id="SSF103473">
    <property type="entry name" value="MFS general substrate transporter"/>
    <property type="match status" value="1"/>
</dbReference>
<protein>
    <submittedName>
        <fullName evidence="7">MFS transporter</fullName>
    </submittedName>
</protein>
<dbReference type="Gene3D" id="1.20.1250.20">
    <property type="entry name" value="MFS general substrate transporter like domains"/>
    <property type="match status" value="1"/>
</dbReference>
<evidence type="ECO:0000256" key="5">
    <source>
        <dbReference type="ARBA" id="ARBA00023136"/>
    </source>
</evidence>
<sequence length="393" mass="39701">MTKNDRLFAGACLGVCTYWVSGGALLAAAPGTIEDLGLREWAGNIAVSVLPLAFGIAYLLRDRIAGRLGRPTMTRVGLVLTVVGALLCAGATGALLMTVGRIVLGAAGAMVVSGTAALTRTTRLVAWVGGSLSIVAGGAVSSLLGWRWVFWLTIPAALAALVLMNEANDVPQKRGPQPILDRSLFARHAFSGAVMSVFLLAFTAVGSLYVVILYLQQGRGMPAFGAALLTLPMAAGLLAHLRVNGLTDRWDGARLPMVACCALAIAGVLAVSFTGLGKVAYCFAVAIGLGAVGLGAGTLAALSRDAAIDAVPGGRAADASAYHLVAGSLGAAFGLAVASSVFAAIVTSSTWTDTIAAASYGVLAAGVAAVLALLAVLALVPAPGFETEKETRR</sequence>
<evidence type="ECO:0000256" key="1">
    <source>
        <dbReference type="ARBA" id="ARBA00004141"/>
    </source>
</evidence>
<feature type="transmembrane region" description="Helical" evidence="6">
    <location>
        <begin position="322"/>
        <end position="345"/>
    </location>
</feature>
<keyword evidence="2" id="KW-0813">Transport</keyword>
<dbReference type="Pfam" id="PF07690">
    <property type="entry name" value="MFS_1"/>
    <property type="match status" value="1"/>
</dbReference>
<dbReference type="EMBL" id="JAGEOJ010000024">
    <property type="protein sequence ID" value="MBO2454039.1"/>
    <property type="molecule type" value="Genomic_DNA"/>
</dbReference>
<comment type="subcellular location">
    <subcellularLocation>
        <location evidence="1">Membrane</location>
        <topology evidence="1">Multi-pass membrane protein</topology>
    </subcellularLocation>
</comment>
<feature type="transmembrane region" description="Helical" evidence="6">
    <location>
        <begin position="357"/>
        <end position="380"/>
    </location>
</feature>
<proteinExistence type="predicted"/>
<dbReference type="InterPro" id="IPR011701">
    <property type="entry name" value="MFS"/>
</dbReference>
<dbReference type="RefSeq" id="WP_208262141.1">
    <property type="nucleotide sequence ID" value="NZ_JAGEOJ010000024.1"/>
</dbReference>
<evidence type="ECO:0000256" key="2">
    <source>
        <dbReference type="ARBA" id="ARBA00022448"/>
    </source>
</evidence>
<keyword evidence="3 6" id="KW-0812">Transmembrane</keyword>
<feature type="transmembrane region" description="Helical" evidence="6">
    <location>
        <begin position="221"/>
        <end position="241"/>
    </location>
</feature>
<dbReference type="AlphaFoldDB" id="A0A939PS08"/>
<organism evidence="7 8">
    <name type="scientific">Actinomadura barringtoniae</name>
    <dbReference type="NCBI Taxonomy" id="1427535"/>
    <lineage>
        <taxon>Bacteria</taxon>
        <taxon>Bacillati</taxon>
        <taxon>Actinomycetota</taxon>
        <taxon>Actinomycetes</taxon>
        <taxon>Streptosporangiales</taxon>
        <taxon>Thermomonosporaceae</taxon>
        <taxon>Actinomadura</taxon>
    </lineage>
</organism>
<dbReference type="GO" id="GO:0022857">
    <property type="term" value="F:transmembrane transporter activity"/>
    <property type="evidence" value="ECO:0007669"/>
    <property type="project" value="InterPro"/>
</dbReference>
<evidence type="ECO:0000256" key="6">
    <source>
        <dbReference type="SAM" id="Phobius"/>
    </source>
</evidence>
<dbReference type="GO" id="GO:0016020">
    <property type="term" value="C:membrane"/>
    <property type="evidence" value="ECO:0007669"/>
    <property type="project" value="UniProtKB-SubCell"/>
</dbReference>
<accession>A0A939PS08</accession>
<comment type="caution">
    <text evidence="7">The sequence shown here is derived from an EMBL/GenBank/DDBJ whole genome shotgun (WGS) entry which is preliminary data.</text>
</comment>
<evidence type="ECO:0000256" key="3">
    <source>
        <dbReference type="ARBA" id="ARBA00022692"/>
    </source>
</evidence>
<feature type="transmembrane region" description="Helical" evidence="6">
    <location>
        <begin position="124"/>
        <end position="142"/>
    </location>
</feature>
<evidence type="ECO:0000313" key="7">
    <source>
        <dbReference type="EMBL" id="MBO2454039.1"/>
    </source>
</evidence>
<feature type="transmembrane region" description="Helical" evidence="6">
    <location>
        <begin position="7"/>
        <end position="29"/>
    </location>
</feature>
<keyword evidence="4 6" id="KW-1133">Transmembrane helix</keyword>
<name>A0A939PS08_9ACTN</name>
<dbReference type="PANTHER" id="PTHR42718">
    <property type="entry name" value="MAJOR FACILITATOR SUPERFAMILY MULTIDRUG TRANSPORTER MFSC"/>
    <property type="match status" value="1"/>
</dbReference>
<dbReference type="PANTHER" id="PTHR42718:SF9">
    <property type="entry name" value="MAJOR FACILITATOR SUPERFAMILY MULTIDRUG TRANSPORTER MFSC"/>
    <property type="match status" value="1"/>
</dbReference>
<feature type="transmembrane region" description="Helical" evidence="6">
    <location>
        <begin position="189"/>
        <end position="215"/>
    </location>
</feature>
<feature type="transmembrane region" description="Helical" evidence="6">
    <location>
        <begin position="41"/>
        <end position="60"/>
    </location>
</feature>
<evidence type="ECO:0000256" key="4">
    <source>
        <dbReference type="ARBA" id="ARBA00022989"/>
    </source>
</evidence>
<dbReference type="InterPro" id="IPR036259">
    <property type="entry name" value="MFS_trans_sf"/>
</dbReference>
<dbReference type="Proteomes" id="UP000669179">
    <property type="component" value="Unassembled WGS sequence"/>
</dbReference>
<keyword evidence="5 6" id="KW-0472">Membrane</keyword>
<gene>
    <name evidence="7" type="ORF">J4573_43605</name>
</gene>
<feature type="transmembrane region" description="Helical" evidence="6">
    <location>
        <begin position="72"/>
        <end position="96"/>
    </location>
</feature>
<feature type="transmembrane region" description="Helical" evidence="6">
    <location>
        <begin position="279"/>
        <end position="302"/>
    </location>
</feature>
<keyword evidence="8" id="KW-1185">Reference proteome</keyword>
<evidence type="ECO:0000313" key="8">
    <source>
        <dbReference type="Proteomes" id="UP000669179"/>
    </source>
</evidence>
<feature type="transmembrane region" description="Helical" evidence="6">
    <location>
        <begin position="253"/>
        <end position="273"/>
    </location>
</feature>
<feature type="transmembrane region" description="Helical" evidence="6">
    <location>
        <begin position="148"/>
        <end position="168"/>
    </location>
</feature>